<dbReference type="SUPFAM" id="SSF103473">
    <property type="entry name" value="MFS general substrate transporter"/>
    <property type="match status" value="2"/>
</dbReference>
<dbReference type="EMBL" id="JYNV01000101">
    <property type="protein sequence ID" value="KZM26666.1"/>
    <property type="molecule type" value="Genomic_DNA"/>
</dbReference>
<keyword evidence="3 6" id="KW-1133">Transmembrane helix</keyword>
<evidence type="ECO:0000256" key="2">
    <source>
        <dbReference type="ARBA" id="ARBA00022692"/>
    </source>
</evidence>
<evidence type="ECO:0000256" key="4">
    <source>
        <dbReference type="ARBA" id="ARBA00023136"/>
    </source>
</evidence>
<evidence type="ECO:0000256" key="6">
    <source>
        <dbReference type="SAM" id="Phobius"/>
    </source>
</evidence>
<keyword evidence="2 6" id="KW-0812">Transmembrane</keyword>
<evidence type="ECO:0000313" key="7">
    <source>
        <dbReference type="EMBL" id="KZM26666.1"/>
    </source>
</evidence>
<evidence type="ECO:0000256" key="3">
    <source>
        <dbReference type="ARBA" id="ARBA00022989"/>
    </source>
</evidence>
<protein>
    <recommendedName>
        <fullName evidence="9">Transmembrane transport</fullName>
    </recommendedName>
</protein>
<proteinExistence type="predicted"/>
<dbReference type="AlphaFoldDB" id="A0A163JYD6"/>
<organism evidence="7 8">
    <name type="scientific">Didymella rabiei</name>
    <name type="common">Chickpea ascochyta blight fungus</name>
    <name type="synonym">Mycosphaerella rabiei</name>
    <dbReference type="NCBI Taxonomy" id="5454"/>
    <lineage>
        <taxon>Eukaryota</taxon>
        <taxon>Fungi</taxon>
        <taxon>Dikarya</taxon>
        <taxon>Ascomycota</taxon>
        <taxon>Pezizomycotina</taxon>
        <taxon>Dothideomycetes</taxon>
        <taxon>Pleosporomycetidae</taxon>
        <taxon>Pleosporales</taxon>
        <taxon>Pleosporineae</taxon>
        <taxon>Didymellaceae</taxon>
        <taxon>Ascochyta</taxon>
    </lineage>
</organism>
<dbReference type="PANTHER" id="PTHR23507">
    <property type="entry name" value="ZGC:174356"/>
    <property type="match status" value="1"/>
</dbReference>
<evidence type="ECO:0000256" key="1">
    <source>
        <dbReference type="ARBA" id="ARBA00004141"/>
    </source>
</evidence>
<name>A0A163JYD6_DIDRA</name>
<feature type="compositionally biased region" description="Acidic residues" evidence="5">
    <location>
        <begin position="26"/>
        <end position="36"/>
    </location>
</feature>
<feature type="region of interest" description="Disordered" evidence="5">
    <location>
        <begin position="1"/>
        <end position="39"/>
    </location>
</feature>
<evidence type="ECO:0000313" key="8">
    <source>
        <dbReference type="Proteomes" id="UP000076837"/>
    </source>
</evidence>
<dbReference type="InterPro" id="IPR036259">
    <property type="entry name" value="MFS_trans_sf"/>
</dbReference>
<dbReference type="Pfam" id="PF07690">
    <property type="entry name" value="MFS_1"/>
    <property type="match status" value="1"/>
</dbReference>
<dbReference type="InterPro" id="IPR011701">
    <property type="entry name" value="MFS"/>
</dbReference>
<feature type="transmembrane region" description="Helical" evidence="6">
    <location>
        <begin position="108"/>
        <end position="131"/>
    </location>
</feature>
<feature type="transmembrane region" description="Helical" evidence="6">
    <location>
        <begin position="232"/>
        <end position="254"/>
    </location>
</feature>
<dbReference type="Gene3D" id="1.20.1250.20">
    <property type="entry name" value="MFS general substrate transporter like domains"/>
    <property type="match status" value="1"/>
</dbReference>
<evidence type="ECO:0000256" key="5">
    <source>
        <dbReference type="SAM" id="MobiDB-lite"/>
    </source>
</evidence>
<dbReference type="Proteomes" id="UP000076837">
    <property type="component" value="Unassembled WGS sequence"/>
</dbReference>
<keyword evidence="4 6" id="KW-0472">Membrane</keyword>
<feature type="region of interest" description="Disordered" evidence="5">
    <location>
        <begin position="378"/>
        <end position="402"/>
    </location>
</feature>
<comment type="subcellular location">
    <subcellularLocation>
        <location evidence="1">Membrane</location>
        <topology evidence="1">Multi-pass membrane protein</topology>
    </subcellularLocation>
</comment>
<feature type="transmembrane region" description="Helical" evidence="6">
    <location>
        <begin position="300"/>
        <end position="319"/>
    </location>
</feature>
<feature type="transmembrane region" description="Helical" evidence="6">
    <location>
        <begin position="418"/>
        <end position="438"/>
    </location>
</feature>
<feature type="transmembrane region" description="Helical" evidence="6">
    <location>
        <begin position="486"/>
        <end position="503"/>
    </location>
</feature>
<reference evidence="7 8" key="1">
    <citation type="journal article" date="2016" name="Sci. Rep.">
        <title>Draft genome sequencing and secretome analysis of fungal phytopathogen Ascochyta rabiei provides insight into the necrotrophic effector repertoire.</title>
        <authorList>
            <person name="Verma S."/>
            <person name="Gazara R.K."/>
            <person name="Nizam S."/>
            <person name="Parween S."/>
            <person name="Chattopadhyay D."/>
            <person name="Verma P.K."/>
        </authorList>
    </citation>
    <scope>NUCLEOTIDE SEQUENCE [LARGE SCALE GENOMIC DNA]</scope>
    <source>
        <strain evidence="7 8">ArDII</strain>
    </source>
</reference>
<dbReference type="PANTHER" id="PTHR23507:SF13">
    <property type="entry name" value="MFS GENERAL SUBSTRATE TRANSPORTER"/>
    <property type="match status" value="1"/>
</dbReference>
<feature type="transmembrane region" description="Helical" evidence="6">
    <location>
        <begin position="509"/>
        <end position="529"/>
    </location>
</feature>
<sequence length="542" mass="58562">MAVTQEPSARPEAHETTPLLSRTKSEEEEEEEEEEEARAGSRSVSIQWRLMLCAFLVSLSFSITQVPMLYVIRLMTCDAYYEDERHVRDPTARDVCAKHEIEASTARAWALLGGSTTLFGLVNLLITGWTIKRLGIKRALVIQVLWPAVRLLVQNIGVSKGSSAGIMILQASQIITIAGGPNGYVLALNSFVADFVEHEGRTSALGRLQGCMLFGSAVGFLIGGLVGDSFGIVAPFRITVVLFLLSCVYVAVCLPSTSPHEKIDNHLSQPAAGLGRFFGPLRIFAPQKWTLVDGRTSTQFGALTLGLGVFLGILATGYIPTALQMYATDVFGFGTGRNGWLIFMYSSLRGFFLSFIFPRIISAGRNWLEPNNAVPAKSAEDEPLLSDSRLPTSPNEIGPVEPTVAPRREENQTFAFDLMYARFSLLLDGVLTGLAVFVTQGHQLYIVAAVLPLAGGTAAASKGTILQMLPSHQRVDALSGITLVENIARLSTTAVFGLVFAALAEVGRIPLIFVCNAAVALLGFAVLLLSRFPPKGSRRVDL</sequence>
<dbReference type="GO" id="GO:0016020">
    <property type="term" value="C:membrane"/>
    <property type="evidence" value="ECO:0007669"/>
    <property type="project" value="UniProtKB-SubCell"/>
</dbReference>
<feature type="transmembrane region" description="Helical" evidence="6">
    <location>
        <begin position="339"/>
        <end position="357"/>
    </location>
</feature>
<feature type="transmembrane region" description="Helical" evidence="6">
    <location>
        <begin position="50"/>
        <end position="72"/>
    </location>
</feature>
<comment type="caution">
    <text evidence="7">The sequence shown here is derived from an EMBL/GenBank/DDBJ whole genome shotgun (WGS) entry which is preliminary data.</text>
</comment>
<feature type="transmembrane region" description="Helical" evidence="6">
    <location>
        <begin position="208"/>
        <end position="226"/>
    </location>
</feature>
<dbReference type="GO" id="GO:0022857">
    <property type="term" value="F:transmembrane transporter activity"/>
    <property type="evidence" value="ECO:0007669"/>
    <property type="project" value="InterPro"/>
</dbReference>
<feature type="transmembrane region" description="Helical" evidence="6">
    <location>
        <begin position="444"/>
        <end position="465"/>
    </location>
</feature>
<evidence type="ECO:0008006" key="9">
    <source>
        <dbReference type="Google" id="ProtNLM"/>
    </source>
</evidence>
<keyword evidence="8" id="KW-1185">Reference proteome</keyword>
<dbReference type="STRING" id="5454.A0A163JYD6"/>
<gene>
    <name evidence="7" type="ORF">ST47_g2154</name>
</gene>
<accession>A0A163JYD6</accession>